<dbReference type="Proteomes" id="UP000683360">
    <property type="component" value="Unassembled WGS sequence"/>
</dbReference>
<keyword evidence="4" id="KW-0732">Signal</keyword>
<dbReference type="PANTHER" id="PTHR28607">
    <property type="entry name" value="EXPRESSED PROTEIN"/>
    <property type="match status" value="1"/>
</dbReference>
<protein>
    <submittedName>
        <fullName evidence="10">Uncharacterized protein</fullName>
    </submittedName>
</protein>
<comment type="subcellular location">
    <subcellularLocation>
        <location evidence="1">Membrane</location>
        <topology evidence="1">Single-pass type I membrane protein</topology>
    </subcellularLocation>
</comment>
<comment type="similarity">
    <text evidence="2">Belongs to the FAM174 family.</text>
</comment>
<organism evidence="10 11">
    <name type="scientific">Mytilus edulis</name>
    <name type="common">Blue mussel</name>
    <dbReference type="NCBI Taxonomy" id="6550"/>
    <lineage>
        <taxon>Eukaryota</taxon>
        <taxon>Metazoa</taxon>
        <taxon>Spiralia</taxon>
        <taxon>Lophotrochozoa</taxon>
        <taxon>Mollusca</taxon>
        <taxon>Bivalvia</taxon>
        <taxon>Autobranchia</taxon>
        <taxon>Pteriomorphia</taxon>
        <taxon>Mytilida</taxon>
        <taxon>Mytiloidea</taxon>
        <taxon>Mytilidae</taxon>
        <taxon>Mytilinae</taxon>
        <taxon>Mytilus</taxon>
    </lineage>
</organism>
<evidence type="ECO:0000256" key="9">
    <source>
        <dbReference type="SAM" id="Phobius"/>
    </source>
</evidence>
<dbReference type="GO" id="GO:0016020">
    <property type="term" value="C:membrane"/>
    <property type="evidence" value="ECO:0007669"/>
    <property type="project" value="UniProtKB-SubCell"/>
</dbReference>
<dbReference type="AlphaFoldDB" id="A0A8S3UQ01"/>
<evidence type="ECO:0000256" key="2">
    <source>
        <dbReference type="ARBA" id="ARBA00006986"/>
    </source>
</evidence>
<evidence type="ECO:0000256" key="1">
    <source>
        <dbReference type="ARBA" id="ARBA00004479"/>
    </source>
</evidence>
<evidence type="ECO:0000256" key="6">
    <source>
        <dbReference type="ARBA" id="ARBA00023136"/>
    </source>
</evidence>
<keyword evidence="3 9" id="KW-0812">Transmembrane</keyword>
<proteinExistence type="inferred from homology"/>
<reference evidence="10" key="1">
    <citation type="submission" date="2021-03" db="EMBL/GenBank/DDBJ databases">
        <authorList>
            <person name="Bekaert M."/>
        </authorList>
    </citation>
    <scope>NUCLEOTIDE SEQUENCE</scope>
</reference>
<evidence type="ECO:0000313" key="10">
    <source>
        <dbReference type="EMBL" id="CAG2243240.1"/>
    </source>
</evidence>
<evidence type="ECO:0000256" key="5">
    <source>
        <dbReference type="ARBA" id="ARBA00022989"/>
    </source>
</evidence>
<evidence type="ECO:0000256" key="3">
    <source>
        <dbReference type="ARBA" id="ARBA00022692"/>
    </source>
</evidence>
<accession>A0A8S3UQ01</accession>
<dbReference type="OrthoDB" id="5917722at2759"/>
<gene>
    <name evidence="10" type="ORF">MEDL_55372</name>
</gene>
<sequence>MLAEENASRKIPNVSVFHDTSRYCLSFNVVYGKPEGQNDVNNTITASLKPSETNSTGECTGTNCTKDKSDGSLLHMFNNKPMLMRAFYVLLAVTSIVIVYFVVRALRIRRKRSKSRKYGLITARGTDMEMAPLDQDDDDDEDMTVYEMNSRKK</sequence>
<name>A0A8S3UQ01_MYTED</name>
<keyword evidence="5 9" id="KW-1133">Transmembrane helix</keyword>
<dbReference type="EMBL" id="CAJPWZ010002696">
    <property type="protein sequence ID" value="CAG2243240.1"/>
    <property type="molecule type" value="Genomic_DNA"/>
</dbReference>
<evidence type="ECO:0000256" key="8">
    <source>
        <dbReference type="SAM" id="MobiDB-lite"/>
    </source>
</evidence>
<keyword evidence="6 9" id="KW-0472">Membrane</keyword>
<feature type="region of interest" description="Disordered" evidence="8">
    <location>
        <begin position="130"/>
        <end position="153"/>
    </location>
</feature>
<keyword evidence="7" id="KW-0325">Glycoprotein</keyword>
<feature type="compositionally biased region" description="Acidic residues" evidence="8">
    <location>
        <begin position="134"/>
        <end position="144"/>
    </location>
</feature>
<feature type="transmembrane region" description="Helical" evidence="9">
    <location>
        <begin position="86"/>
        <end position="106"/>
    </location>
</feature>
<evidence type="ECO:0000313" key="11">
    <source>
        <dbReference type="Proteomes" id="UP000683360"/>
    </source>
</evidence>
<dbReference type="InterPro" id="IPR009565">
    <property type="entry name" value="FAM174-like"/>
</dbReference>
<dbReference type="Pfam" id="PF06679">
    <property type="entry name" value="DUF1180"/>
    <property type="match status" value="1"/>
</dbReference>
<keyword evidence="11" id="KW-1185">Reference proteome</keyword>
<dbReference type="PANTHER" id="PTHR28607:SF4">
    <property type="entry name" value="TRANSMEMBRANE PROTEIN"/>
    <property type="match status" value="1"/>
</dbReference>
<comment type="caution">
    <text evidence="10">The sequence shown here is derived from an EMBL/GenBank/DDBJ whole genome shotgun (WGS) entry which is preliminary data.</text>
</comment>
<evidence type="ECO:0000256" key="7">
    <source>
        <dbReference type="ARBA" id="ARBA00023180"/>
    </source>
</evidence>
<evidence type="ECO:0000256" key="4">
    <source>
        <dbReference type="ARBA" id="ARBA00022729"/>
    </source>
</evidence>